<dbReference type="SUPFAM" id="SSF81383">
    <property type="entry name" value="F-box domain"/>
    <property type="match status" value="1"/>
</dbReference>
<feature type="compositionally biased region" description="Polar residues" evidence="1">
    <location>
        <begin position="78"/>
        <end position="88"/>
    </location>
</feature>
<dbReference type="EMBL" id="JAUUTY010000003">
    <property type="protein sequence ID" value="KAK1661556.1"/>
    <property type="molecule type" value="Genomic_DNA"/>
</dbReference>
<dbReference type="Proteomes" id="UP001231189">
    <property type="component" value="Unassembled WGS sequence"/>
</dbReference>
<gene>
    <name evidence="3" type="ORF">QYE76_049715</name>
</gene>
<dbReference type="InterPro" id="IPR036047">
    <property type="entry name" value="F-box-like_dom_sf"/>
</dbReference>
<sequence length="396" mass="43879">MGVNLACGIGKEEVGMQIAVGEVAGAGKERDECSVPSNEMCSACRARFSRANPRSWLRSQIHASEGFAGMARHRSTRFRSQIHPSEYSSGVARRRSPRLHPQIQPSEEGAGVTPRRSPRLHPQNRAREEGTGMDRRIRRRRGTSPADPASLPDDDDMLREILTRLPPEPSSLPRASAVCRRWLGLVTDPKFHRQFVAHHRRPPHLGVILWFRNQGIVFNPILDPPDRIPPARFSLGRYSSRDDDCTLFDCRHGLVLIADWARHEVAVCDPIAGEQRCVAVPSEMRIGYLKGAVLCAAGDHGHVHGSCRFNSCKLNLAVFMGPPCLDSMIYGNHQIIQAADGVVGYAALSYPLGKGGTTAGARKLNGISSPLMTRYHLFKSFFTPVITLMILRKLYN</sequence>
<reference evidence="3" key="1">
    <citation type="submission" date="2023-07" db="EMBL/GenBank/DDBJ databases">
        <title>A chromosome-level genome assembly of Lolium multiflorum.</title>
        <authorList>
            <person name="Chen Y."/>
            <person name="Copetti D."/>
            <person name="Kolliker R."/>
            <person name="Studer B."/>
        </authorList>
    </citation>
    <scope>NUCLEOTIDE SEQUENCE</scope>
    <source>
        <strain evidence="3">02402/16</strain>
        <tissue evidence="3">Leaf</tissue>
    </source>
</reference>
<evidence type="ECO:0000256" key="1">
    <source>
        <dbReference type="SAM" id="MobiDB-lite"/>
    </source>
</evidence>
<dbReference type="InterPro" id="IPR001810">
    <property type="entry name" value="F-box_dom"/>
</dbReference>
<dbReference type="PANTHER" id="PTHR32133:SF266">
    <property type="entry name" value="F-BOX DOMAIN-CONTAINING PROTEIN"/>
    <property type="match status" value="1"/>
</dbReference>
<dbReference type="Gene3D" id="1.20.1280.50">
    <property type="match status" value="1"/>
</dbReference>
<comment type="caution">
    <text evidence="3">The sequence shown here is derived from an EMBL/GenBank/DDBJ whole genome shotgun (WGS) entry which is preliminary data.</text>
</comment>
<evidence type="ECO:0000259" key="2">
    <source>
        <dbReference type="Pfam" id="PF00646"/>
    </source>
</evidence>
<keyword evidence="4" id="KW-1185">Reference proteome</keyword>
<dbReference type="PANTHER" id="PTHR32133">
    <property type="entry name" value="OS07G0120400 PROTEIN"/>
    <property type="match status" value="1"/>
</dbReference>
<name>A0AAD8WH53_LOLMU</name>
<accession>A0AAD8WH53</accession>
<dbReference type="Pfam" id="PF00646">
    <property type="entry name" value="F-box"/>
    <property type="match status" value="1"/>
</dbReference>
<feature type="domain" description="F-box" evidence="2">
    <location>
        <begin position="154"/>
        <end position="193"/>
    </location>
</feature>
<feature type="region of interest" description="Disordered" evidence="1">
    <location>
        <begin position="72"/>
        <end position="156"/>
    </location>
</feature>
<proteinExistence type="predicted"/>
<evidence type="ECO:0000313" key="4">
    <source>
        <dbReference type="Proteomes" id="UP001231189"/>
    </source>
</evidence>
<protein>
    <recommendedName>
        <fullName evidence="2">F-box domain-containing protein</fullName>
    </recommendedName>
</protein>
<feature type="compositionally biased region" description="Basic and acidic residues" evidence="1">
    <location>
        <begin position="125"/>
        <end position="135"/>
    </location>
</feature>
<evidence type="ECO:0000313" key="3">
    <source>
        <dbReference type="EMBL" id="KAK1661556.1"/>
    </source>
</evidence>
<organism evidence="3 4">
    <name type="scientific">Lolium multiflorum</name>
    <name type="common">Italian ryegrass</name>
    <name type="synonym">Lolium perenne subsp. multiflorum</name>
    <dbReference type="NCBI Taxonomy" id="4521"/>
    <lineage>
        <taxon>Eukaryota</taxon>
        <taxon>Viridiplantae</taxon>
        <taxon>Streptophyta</taxon>
        <taxon>Embryophyta</taxon>
        <taxon>Tracheophyta</taxon>
        <taxon>Spermatophyta</taxon>
        <taxon>Magnoliopsida</taxon>
        <taxon>Liliopsida</taxon>
        <taxon>Poales</taxon>
        <taxon>Poaceae</taxon>
        <taxon>BOP clade</taxon>
        <taxon>Pooideae</taxon>
        <taxon>Poodae</taxon>
        <taxon>Poeae</taxon>
        <taxon>Poeae Chloroplast Group 2 (Poeae type)</taxon>
        <taxon>Loliodinae</taxon>
        <taxon>Loliinae</taxon>
        <taxon>Lolium</taxon>
    </lineage>
</organism>
<dbReference type="AlphaFoldDB" id="A0AAD8WH53"/>